<dbReference type="CDD" id="cd00118">
    <property type="entry name" value="LysM"/>
    <property type="match status" value="1"/>
</dbReference>
<dbReference type="PROSITE" id="PS51782">
    <property type="entry name" value="LYSM"/>
    <property type="match status" value="1"/>
</dbReference>
<dbReference type="Gene3D" id="3.10.350.10">
    <property type="entry name" value="LysM domain"/>
    <property type="match status" value="1"/>
</dbReference>
<dbReference type="InterPro" id="IPR009045">
    <property type="entry name" value="Zn_M74/Hedgehog-like"/>
</dbReference>
<dbReference type="Pfam" id="PF13539">
    <property type="entry name" value="Peptidase_M15_4"/>
    <property type="match status" value="1"/>
</dbReference>
<dbReference type="KEGG" id="afs:AFR_03600"/>
<feature type="signal peptide" evidence="1">
    <location>
        <begin position="1"/>
        <end position="20"/>
    </location>
</feature>
<dbReference type="GO" id="GO:0008233">
    <property type="term" value="F:peptidase activity"/>
    <property type="evidence" value="ECO:0007669"/>
    <property type="project" value="InterPro"/>
</dbReference>
<evidence type="ECO:0000313" key="3">
    <source>
        <dbReference type="EMBL" id="AGZ39009.1"/>
    </source>
</evidence>
<dbReference type="eggNOG" id="COG3921">
    <property type="taxonomic scope" value="Bacteria"/>
</dbReference>
<gene>
    <name evidence="3" type="ORF">AFR_03600</name>
</gene>
<dbReference type="HOGENOM" id="CLU_066235_2_0_11"/>
<dbReference type="eggNOG" id="COG1388">
    <property type="taxonomic scope" value="Bacteria"/>
</dbReference>
<dbReference type="Proteomes" id="UP000017746">
    <property type="component" value="Chromosome"/>
</dbReference>
<dbReference type="EMBL" id="CP006272">
    <property type="protein sequence ID" value="AGZ39009.1"/>
    <property type="molecule type" value="Genomic_DNA"/>
</dbReference>
<accession>U5VQC3</accession>
<dbReference type="InterPro" id="IPR018392">
    <property type="entry name" value="LysM"/>
</dbReference>
<keyword evidence="4" id="KW-1185">Reference proteome</keyword>
<evidence type="ECO:0000313" key="4">
    <source>
        <dbReference type="Proteomes" id="UP000017746"/>
    </source>
</evidence>
<name>U5VQC3_9ACTN</name>
<dbReference type="SUPFAM" id="SSF54106">
    <property type="entry name" value="LysM domain"/>
    <property type="match status" value="1"/>
</dbReference>
<proteinExistence type="predicted"/>
<dbReference type="PATRIC" id="fig|1246995.3.peg.724"/>
<reference evidence="3 4" key="1">
    <citation type="journal article" date="2014" name="J. Biotechnol.">
        <title>Complete genome sequence of the actinobacterium Actinoplanes friuliensis HAG 010964, producer of the lipopeptide antibiotic friulimycin.</title>
        <authorList>
            <person name="Ruckert C."/>
            <person name="Szczepanowski R."/>
            <person name="Albersmeier A."/>
            <person name="Goesmann A."/>
            <person name="Fischer N."/>
            <person name="Steinkamper A."/>
            <person name="Puhler A."/>
            <person name="Biener R."/>
            <person name="Schwartz D."/>
            <person name="Kalinowski J."/>
        </authorList>
    </citation>
    <scope>NUCLEOTIDE SEQUENCE [LARGE SCALE GENOMIC DNA]</scope>
    <source>
        <strain evidence="3 4">DSM 7358</strain>
    </source>
</reference>
<dbReference type="RefSeq" id="WP_023357954.1">
    <property type="nucleotide sequence ID" value="NC_022657.1"/>
</dbReference>
<dbReference type="SMART" id="SM00257">
    <property type="entry name" value="LysM"/>
    <property type="match status" value="1"/>
</dbReference>
<organism evidence="3 4">
    <name type="scientific">Actinoplanes friuliensis DSM 7358</name>
    <dbReference type="NCBI Taxonomy" id="1246995"/>
    <lineage>
        <taxon>Bacteria</taxon>
        <taxon>Bacillati</taxon>
        <taxon>Actinomycetota</taxon>
        <taxon>Actinomycetes</taxon>
        <taxon>Micromonosporales</taxon>
        <taxon>Micromonosporaceae</taxon>
        <taxon>Actinoplanes</taxon>
    </lineage>
</organism>
<dbReference type="Gene3D" id="3.30.1380.10">
    <property type="match status" value="1"/>
</dbReference>
<protein>
    <recommendedName>
        <fullName evidence="2">LysM domain-containing protein</fullName>
    </recommendedName>
</protein>
<keyword evidence="1" id="KW-0732">Signal</keyword>
<evidence type="ECO:0000259" key="2">
    <source>
        <dbReference type="PROSITE" id="PS51782"/>
    </source>
</evidence>
<dbReference type="STRING" id="1246995.AFR_03600"/>
<dbReference type="SUPFAM" id="SSF55166">
    <property type="entry name" value="Hedgehog/DD-peptidase"/>
    <property type="match status" value="1"/>
</dbReference>
<dbReference type="InterPro" id="IPR036779">
    <property type="entry name" value="LysM_dom_sf"/>
</dbReference>
<feature type="domain" description="LysM" evidence="2">
    <location>
        <begin position="36"/>
        <end position="80"/>
    </location>
</feature>
<dbReference type="InterPro" id="IPR039561">
    <property type="entry name" value="Peptidase_M15C"/>
</dbReference>
<evidence type="ECO:0000256" key="1">
    <source>
        <dbReference type="SAM" id="SignalP"/>
    </source>
</evidence>
<dbReference type="AlphaFoldDB" id="U5VQC3"/>
<dbReference type="Pfam" id="PF01476">
    <property type="entry name" value="LysM"/>
    <property type="match status" value="1"/>
</dbReference>
<feature type="chain" id="PRO_5038878647" description="LysM domain-containing protein" evidence="1">
    <location>
        <begin position="21"/>
        <end position="272"/>
    </location>
</feature>
<sequence length="272" mass="29994">MKTLPKLLSALILATAPVVAAPSPAAAVTPAAAAPPYHVVRPGETIKSIAAAYGIRRADLRAWNGLIKPNQPSPDGVLHLAEPAGGRLTGWRSWIEKVTPGTVNWNAKDKCPVLPADLRKVWVTYIDFYGVSHQGSIVVHRTIATRTQRAFQSLYRMRFRIQGMSPMTLNAPYIDDMGTVTAGYSCRVVNGSKTWSQHAYGKAIDVNPVQNPMVRGRYIDPAGGTDFLRRGLYRRGMMHASGAVRAFTDQGFYWGGRWNSLKDDMHFSMNNR</sequence>